<dbReference type="Proteomes" id="UP001558713">
    <property type="component" value="Unassembled WGS sequence"/>
</dbReference>
<dbReference type="Gene3D" id="3.60.10.10">
    <property type="entry name" value="Endonuclease/exonuclease/phosphatase"/>
    <property type="match status" value="1"/>
</dbReference>
<comment type="caution">
    <text evidence="2">The sequence shown here is derived from an EMBL/GenBank/DDBJ whole genome shotgun (WGS) entry which is preliminary data.</text>
</comment>
<gene>
    <name evidence="2" type="ORF">V5N11_030477</name>
</gene>
<dbReference type="SUPFAM" id="SSF56219">
    <property type="entry name" value="DNase I-like"/>
    <property type="match status" value="1"/>
</dbReference>
<dbReference type="InterPro" id="IPR036691">
    <property type="entry name" value="Endo/exonu/phosph_ase_sf"/>
</dbReference>
<dbReference type="PANTHER" id="PTHR33710:SF77">
    <property type="entry name" value="DNASE I-LIKE SUPERFAMILY PROTEIN"/>
    <property type="match status" value="1"/>
</dbReference>
<evidence type="ECO:0000313" key="2">
    <source>
        <dbReference type="EMBL" id="KAL1189621.1"/>
    </source>
</evidence>
<keyword evidence="3" id="KW-1185">Reference proteome</keyword>
<dbReference type="AlphaFoldDB" id="A0ABD0Z6N8"/>
<evidence type="ECO:0000259" key="1">
    <source>
        <dbReference type="Pfam" id="PF03372"/>
    </source>
</evidence>
<sequence length="273" mass="31300">MSDACPGWSFASNHSEDEDGRIIVMWRNPVTASVMHKSKQSLTCQVNIPGTPPYYYTAIYAANTNEEINDLWIELLNLQLTLQTDNTPWIIAGDFNEILHPSEHSSPDVNQFTSPMVDFKSCIDQLEVRDLRFHGTRFSWSNKSPSNPIAKKLDRALINESWLNTYPSSLANFLAPEISDHTPCCIHLDCHIPQAGTKPFKFYNYLSYHPDFLAVVANAWIDTENEEHSLHNLNVKQKMIKRELKALNKNNFSDIQKRVCEANSLFSFFKKEC</sequence>
<dbReference type="EMBL" id="JBANAX010000891">
    <property type="protein sequence ID" value="KAL1189621.1"/>
    <property type="molecule type" value="Genomic_DNA"/>
</dbReference>
<reference evidence="2 3" key="1">
    <citation type="submission" date="2024-04" db="EMBL/GenBank/DDBJ databases">
        <title>Genome assembly C_amara_ONT_v2.</title>
        <authorList>
            <person name="Yant L."/>
            <person name="Moore C."/>
            <person name="Slenker M."/>
        </authorList>
    </citation>
    <scope>NUCLEOTIDE SEQUENCE [LARGE SCALE GENOMIC DNA]</scope>
    <source>
        <tissue evidence="2">Leaf</tissue>
    </source>
</reference>
<feature type="domain" description="Endonuclease/exonuclease/phosphatase" evidence="1">
    <location>
        <begin position="14"/>
        <end position="181"/>
    </location>
</feature>
<proteinExistence type="predicted"/>
<accession>A0ABD0Z6N8</accession>
<organism evidence="2 3">
    <name type="scientific">Cardamine amara subsp. amara</name>
    <dbReference type="NCBI Taxonomy" id="228776"/>
    <lineage>
        <taxon>Eukaryota</taxon>
        <taxon>Viridiplantae</taxon>
        <taxon>Streptophyta</taxon>
        <taxon>Embryophyta</taxon>
        <taxon>Tracheophyta</taxon>
        <taxon>Spermatophyta</taxon>
        <taxon>Magnoliopsida</taxon>
        <taxon>eudicotyledons</taxon>
        <taxon>Gunneridae</taxon>
        <taxon>Pentapetalae</taxon>
        <taxon>rosids</taxon>
        <taxon>malvids</taxon>
        <taxon>Brassicales</taxon>
        <taxon>Brassicaceae</taxon>
        <taxon>Cardamineae</taxon>
        <taxon>Cardamine</taxon>
    </lineage>
</organism>
<dbReference type="PANTHER" id="PTHR33710">
    <property type="entry name" value="BNAC02G09200D PROTEIN"/>
    <property type="match status" value="1"/>
</dbReference>
<name>A0ABD0Z6N8_CARAN</name>
<evidence type="ECO:0000313" key="3">
    <source>
        <dbReference type="Proteomes" id="UP001558713"/>
    </source>
</evidence>
<protein>
    <recommendedName>
        <fullName evidence="1">Endonuclease/exonuclease/phosphatase domain-containing protein</fullName>
    </recommendedName>
</protein>
<dbReference type="InterPro" id="IPR005135">
    <property type="entry name" value="Endo/exonuclease/phosphatase"/>
</dbReference>
<dbReference type="Pfam" id="PF03372">
    <property type="entry name" value="Exo_endo_phos"/>
    <property type="match status" value="1"/>
</dbReference>